<organism evidence="2 3">
    <name type="scientific">Crassaminicella indica</name>
    <dbReference type="NCBI Taxonomy" id="2855394"/>
    <lineage>
        <taxon>Bacteria</taxon>
        <taxon>Bacillati</taxon>
        <taxon>Bacillota</taxon>
        <taxon>Clostridia</taxon>
        <taxon>Eubacteriales</taxon>
        <taxon>Clostridiaceae</taxon>
        <taxon>Crassaminicella</taxon>
    </lineage>
</organism>
<name>A0ABX8R9N6_9CLOT</name>
<dbReference type="RefSeq" id="WP_218282441.1">
    <property type="nucleotide sequence ID" value="NZ_CP078093.1"/>
</dbReference>
<feature type="domain" description="DRTGG" evidence="1">
    <location>
        <begin position="34"/>
        <end position="106"/>
    </location>
</feature>
<protein>
    <submittedName>
        <fullName evidence="2">AraC family transcriptional regulator</fullName>
    </submittedName>
</protein>
<evidence type="ECO:0000313" key="3">
    <source>
        <dbReference type="Proteomes" id="UP000886818"/>
    </source>
</evidence>
<dbReference type="Pfam" id="PF07085">
    <property type="entry name" value="DRTGG"/>
    <property type="match status" value="1"/>
</dbReference>
<reference evidence="2" key="1">
    <citation type="submission" date="2021-07" db="EMBL/GenBank/DDBJ databases">
        <title>Complete genome sequence of Crassaminicella sp. 143-21, isolated from a deep-sea hydrothermal vent.</title>
        <authorList>
            <person name="Li X."/>
        </authorList>
    </citation>
    <scope>NUCLEOTIDE SEQUENCE</scope>
    <source>
        <strain evidence="2">143-21</strain>
    </source>
</reference>
<evidence type="ECO:0000313" key="2">
    <source>
        <dbReference type="EMBL" id="QXM05743.1"/>
    </source>
</evidence>
<proteinExistence type="predicted"/>
<keyword evidence="3" id="KW-1185">Reference proteome</keyword>
<dbReference type="EMBL" id="CP078093">
    <property type="protein sequence ID" value="QXM05743.1"/>
    <property type="molecule type" value="Genomic_DNA"/>
</dbReference>
<dbReference type="InterPro" id="IPR010766">
    <property type="entry name" value="DRTGG"/>
</dbReference>
<sequence>MQVKNLIEKENFKLITNDKDISKEIKGLYCCDLLSWVMSHAKAGDAWITVQTHMNIVAVASLLDISCIIIPESIEIDKETIDKANEENIPILSTNLNSYEIFCKMHELGLR</sequence>
<gene>
    <name evidence="2" type="ORF">KVH43_10270</name>
</gene>
<accession>A0ABX8R9N6</accession>
<evidence type="ECO:0000259" key="1">
    <source>
        <dbReference type="Pfam" id="PF07085"/>
    </source>
</evidence>
<dbReference type="Proteomes" id="UP000886818">
    <property type="component" value="Chromosome"/>
</dbReference>